<protein>
    <recommendedName>
        <fullName evidence="8">Amino acid transporter transmembrane domain-containing protein</fullName>
    </recommendedName>
</protein>
<feature type="transmembrane region" description="Helical" evidence="7">
    <location>
        <begin position="69"/>
        <end position="90"/>
    </location>
</feature>
<evidence type="ECO:0000256" key="1">
    <source>
        <dbReference type="ARBA" id="ARBA00004141"/>
    </source>
</evidence>
<keyword evidence="5 7" id="KW-0472">Membrane</keyword>
<evidence type="ECO:0000256" key="6">
    <source>
        <dbReference type="SAM" id="MobiDB-lite"/>
    </source>
</evidence>
<evidence type="ECO:0000313" key="10">
    <source>
        <dbReference type="Proteomes" id="UP001491310"/>
    </source>
</evidence>
<reference evidence="9 10" key="1">
    <citation type="journal article" date="2024" name="Nat. Commun.">
        <title>Phylogenomics reveals the evolutionary origins of lichenization in chlorophyte algae.</title>
        <authorList>
            <person name="Puginier C."/>
            <person name="Libourel C."/>
            <person name="Otte J."/>
            <person name="Skaloud P."/>
            <person name="Haon M."/>
            <person name="Grisel S."/>
            <person name="Petersen M."/>
            <person name="Berrin J.G."/>
            <person name="Delaux P.M."/>
            <person name="Dal Grande F."/>
            <person name="Keller J."/>
        </authorList>
    </citation>
    <scope>NUCLEOTIDE SEQUENCE [LARGE SCALE GENOMIC DNA]</scope>
    <source>
        <strain evidence="9 10">SAG 216-7</strain>
    </source>
</reference>
<organism evidence="9 10">
    <name type="scientific">Coccomyxa subellipsoidea</name>
    <dbReference type="NCBI Taxonomy" id="248742"/>
    <lineage>
        <taxon>Eukaryota</taxon>
        <taxon>Viridiplantae</taxon>
        <taxon>Chlorophyta</taxon>
        <taxon>core chlorophytes</taxon>
        <taxon>Trebouxiophyceae</taxon>
        <taxon>Trebouxiophyceae incertae sedis</taxon>
        <taxon>Coccomyxaceae</taxon>
        <taxon>Coccomyxa</taxon>
    </lineage>
</organism>
<feature type="transmembrane region" description="Helical" evidence="7">
    <location>
        <begin position="375"/>
        <end position="397"/>
    </location>
</feature>
<keyword evidence="10" id="KW-1185">Reference proteome</keyword>
<evidence type="ECO:0000259" key="8">
    <source>
        <dbReference type="Pfam" id="PF01490"/>
    </source>
</evidence>
<feature type="transmembrane region" description="Helical" evidence="7">
    <location>
        <begin position="44"/>
        <end position="63"/>
    </location>
</feature>
<dbReference type="Proteomes" id="UP001491310">
    <property type="component" value="Unassembled WGS sequence"/>
</dbReference>
<dbReference type="EMBL" id="JALJOT010000013">
    <property type="protein sequence ID" value="KAK9904045.1"/>
    <property type="molecule type" value="Genomic_DNA"/>
</dbReference>
<name>A0ABR2YEY8_9CHLO</name>
<keyword evidence="3" id="KW-0813">Transport</keyword>
<dbReference type="InterPro" id="IPR013057">
    <property type="entry name" value="AA_transpt_TM"/>
</dbReference>
<evidence type="ECO:0000256" key="4">
    <source>
        <dbReference type="ARBA" id="ARBA00022989"/>
    </source>
</evidence>
<comment type="caution">
    <text evidence="9">The sequence shown here is derived from an EMBL/GenBank/DDBJ whole genome shotgun (WGS) entry which is preliminary data.</text>
</comment>
<dbReference type="PANTHER" id="PTHR22950">
    <property type="entry name" value="AMINO ACID TRANSPORTER"/>
    <property type="match status" value="1"/>
</dbReference>
<feature type="transmembrane region" description="Helical" evidence="7">
    <location>
        <begin position="179"/>
        <end position="199"/>
    </location>
</feature>
<keyword evidence="3" id="KW-0029">Amino-acid transport</keyword>
<feature type="region of interest" description="Disordered" evidence="6">
    <location>
        <begin position="1"/>
        <end position="26"/>
    </location>
</feature>
<feature type="transmembrane region" description="Helical" evidence="7">
    <location>
        <begin position="252"/>
        <end position="273"/>
    </location>
</feature>
<evidence type="ECO:0000256" key="2">
    <source>
        <dbReference type="ARBA" id="ARBA00022692"/>
    </source>
</evidence>
<comment type="subcellular location">
    <subcellularLocation>
        <location evidence="1">Membrane</location>
        <topology evidence="1">Multi-pass membrane protein</topology>
    </subcellularLocation>
</comment>
<proteinExistence type="predicted"/>
<sequence>MPGPRKEDIAGSSSQLGSSAPQPDSPCEAEVPLLGLDDKRTCRASWAVTVAMLLSLQLGWGLWLTPADFARLGWVPATAVIVVLTLSTIYSGTLLLRLYQAVPNAVLFGDIGEAAAGSKGRSLVYWTVYSLDATRCIILHLAATQSLQHAANNSDCLLCGAIVAVIALVLGQVKSLADMGWFLSMGTAAQLFAMVVVVAKLIAEPLEGAKTELVHTTEAAVSIVAVMNLIFAYGGQFAYVEIINSMKKPGRFSSAVALSTPIMSVAYLSLGMIGYWSRGRGVQEIIIFGTGMDAWSRIAAGAILFQALAQYLVNLNVWTHNVLTILARRKALQSSSCCNVQHAGDHNRLPWLLASACIIAYSFGISVSLPFFSTLVGLVTSVTYLTCAYTIPCWFTLRLLGDTISKAEYTLCWALIALSIVFSCVGFAASLMALINNLGTGEL</sequence>
<evidence type="ECO:0000256" key="7">
    <source>
        <dbReference type="SAM" id="Phobius"/>
    </source>
</evidence>
<keyword evidence="2 7" id="KW-0812">Transmembrane</keyword>
<dbReference type="PANTHER" id="PTHR22950:SF461">
    <property type="entry name" value="AMINO ACID TRANSPORTER TRANSMEMBRANE DOMAIN-CONTAINING PROTEIN"/>
    <property type="match status" value="1"/>
</dbReference>
<evidence type="ECO:0000256" key="3">
    <source>
        <dbReference type="ARBA" id="ARBA00022970"/>
    </source>
</evidence>
<feature type="domain" description="Amino acid transporter transmembrane" evidence="8">
    <location>
        <begin position="44"/>
        <end position="435"/>
    </location>
</feature>
<feature type="transmembrane region" description="Helical" evidence="7">
    <location>
        <begin position="349"/>
        <end position="369"/>
    </location>
</feature>
<feature type="transmembrane region" description="Helical" evidence="7">
    <location>
        <begin position="409"/>
        <end position="435"/>
    </location>
</feature>
<evidence type="ECO:0000256" key="5">
    <source>
        <dbReference type="ARBA" id="ARBA00023136"/>
    </source>
</evidence>
<gene>
    <name evidence="9" type="ORF">WJX75_003302</name>
</gene>
<accession>A0ABR2YEY8</accession>
<evidence type="ECO:0000313" key="9">
    <source>
        <dbReference type="EMBL" id="KAK9904045.1"/>
    </source>
</evidence>
<keyword evidence="4 7" id="KW-1133">Transmembrane helix</keyword>
<dbReference type="Pfam" id="PF01490">
    <property type="entry name" value="Aa_trans"/>
    <property type="match status" value="1"/>
</dbReference>
<feature type="transmembrane region" description="Helical" evidence="7">
    <location>
        <begin position="219"/>
        <end position="240"/>
    </location>
</feature>
<feature type="compositionally biased region" description="Polar residues" evidence="6">
    <location>
        <begin position="11"/>
        <end position="22"/>
    </location>
</feature>